<evidence type="ECO:0000256" key="1">
    <source>
        <dbReference type="SAM" id="SignalP"/>
    </source>
</evidence>
<dbReference type="Proteomes" id="UP000887563">
    <property type="component" value="Unplaced"/>
</dbReference>
<dbReference type="AlphaFoldDB" id="A0A914KHC0"/>
<dbReference type="WBParaSite" id="Minc3s00011g00758">
    <property type="protein sequence ID" value="Minc3s00011g00758"/>
    <property type="gene ID" value="Minc3s00011g00758"/>
</dbReference>
<feature type="chain" id="PRO_5037494701" evidence="1">
    <location>
        <begin position="25"/>
        <end position="133"/>
    </location>
</feature>
<protein>
    <submittedName>
        <fullName evidence="3">Candidate secreted effector</fullName>
    </submittedName>
</protein>
<keyword evidence="1" id="KW-0732">Signal</keyword>
<proteinExistence type="predicted"/>
<feature type="signal peptide" evidence="1">
    <location>
        <begin position="1"/>
        <end position="24"/>
    </location>
</feature>
<reference evidence="3" key="1">
    <citation type="submission" date="2022-11" db="UniProtKB">
        <authorList>
            <consortium name="WormBaseParasite"/>
        </authorList>
    </citation>
    <scope>IDENTIFICATION</scope>
</reference>
<evidence type="ECO:0000313" key="3">
    <source>
        <dbReference type="WBParaSite" id="Minc3s00011g00758"/>
    </source>
</evidence>
<evidence type="ECO:0000313" key="2">
    <source>
        <dbReference type="Proteomes" id="UP000887563"/>
    </source>
</evidence>
<organism evidence="2 3">
    <name type="scientific">Meloidogyne incognita</name>
    <name type="common">Southern root-knot nematode worm</name>
    <name type="synonym">Oxyuris incognita</name>
    <dbReference type="NCBI Taxonomy" id="6306"/>
    <lineage>
        <taxon>Eukaryota</taxon>
        <taxon>Metazoa</taxon>
        <taxon>Ecdysozoa</taxon>
        <taxon>Nematoda</taxon>
        <taxon>Chromadorea</taxon>
        <taxon>Rhabditida</taxon>
        <taxon>Tylenchina</taxon>
        <taxon>Tylenchomorpha</taxon>
        <taxon>Tylenchoidea</taxon>
        <taxon>Meloidogynidae</taxon>
        <taxon>Meloidogyninae</taxon>
        <taxon>Meloidogyne</taxon>
        <taxon>Meloidogyne incognita group</taxon>
    </lineage>
</organism>
<keyword evidence="2" id="KW-1185">Reference proteome</keyword>
<name>A0A914KHC0_MELIC</name>
<accession>A0A914KHC0</accession>
<sequence>MNKIFFYNLCLQIIFLIILANSEAFNIRHLKKESPLNFVEEQENSFPPPKSEQQKLSIIYLPEEEIDNSGDEILIKNNSDQLNKRTAQERSTEIFTRMRSICARMPRLKRKRTPKPGSPESLVAFLCSSANIF</sequence>